<protein>
    <recommendedName>
        <fullName evidence="4">Tc1-like transposase DDE domain-containing protein</fullName>
    </recommendedName>
</protein>
<evidence type="ECO:0000313" key="3">
    <source>
        <dbReference type="Proteomes" id="UP001160148"/>
    </source>
</evidence>
<name>A0AAV0WGG8_9HEMI</name>
<proteinExistence type="predicted"/>
<evidence type="ECO:0008006" key="4">
    <source>
        <dbReference type="Google" id="ProtNLM"/>
    </source>
</evidence>
<dbReference type="InterPro" id="IPR036397">
    <property type="entry name" value="RNaseH_sf"/>
</dbReference>
<gene>
    <name evidence="2" type="ORF">MEUPH1_LOCUS10942</name>
</gene>
<evidence type="ECO:0000256" key="1">
    <source>
        <dbReference type="SAM" id="MobiDB-lite"/>
    </source>
</evidence>
<reference evidence="2 3" key="1">
    <citation type="submission" date="2023-01" db="EMBL/GenBank/DDBJ databases">
        <authorList>
            <person name="Whitehead M."/>
        </authorList>
    </citation>
    <scope>NUCLEOTIDE SEQUENCE [LARGE SCALE GENOMIC DNA]</scope>
</reference>
<comment type="caution">
    <text evidence="2">The sequence shown here is derived from an EMBL/GenBank/DDBJ whole genome shotgun (WGS) entry which is preliminary data.</text>
</comment>
<dbReference type="PANTHER" id="PTHR33939">
    <property type="entry name" value="PROTEIN CBG22215"/>
    <property type="match status" value="1"/>
</dbReference>
<dbReference type="Gene3D" id="3.30.420.10">
    <property type="entry name" value="Ribonuclease H-like superfamily/Ribonuclease H"/>
    <property type="match status" value="1"/>
</dbReference>
<sequence length="469" mass="54779">MEDIQSPRKRNPQEKFVSSGQRILIINAYKHYITQNPNAKMVHLKKVLSEQLGIGIGTIYQTILEYKRSKTISSPNRTKKFINVKDKVDDFDKYAIRRKIHKFWCDREFPTLDKILQVVNEDEDLPDFSRTSMYRLVKSMDFVYVKQGRNSALIEKTEIVDWRRRYLRAIRRYREEGRPIYYLDETWVNAGDVPYKVWCDKSVKSARDATSKGLTTGAVKPSGKGKRLIVCHIGSEDGFVPDSLLCFESKKNTQDYHDEMNGECFREWLESVLPRLKDNAVIVMDNAPYHSVKQEKCPNVNTRKADIIAWLESKGEVVDRSMVIRELIPIVNRLKPMYNKYVIDEMVKSHNKDILRLPPYHCEFNPIELAWSSIKNYVRKNNTTFKLHDVNRLLIEGIQRVDSEMWKNFIKHVVDEEDKLWKMDIVVDELTAEQEPCVLNLGPDDSDSESDSDSQSDLDSDNDIRPLSD</sequence>
<keyword evidence="3" id="KW-1185">Reference proteome</keyword>
<dbReference type="PANTHER" id="PTHR33939:SF1">
    <property type="entry name" value="DUF4371 DOMAIN-CONTAINING PROTEIN"/>
    <property type="match status" value="1"/>
</dbReference>
<evidence type="ECO:0000313" key="2">
    <source>
        <dbReference type="EMBL" id="CAI6355039.1"/>
    </source>
</evidence>
<dbReference type="Proteomes" id="UP001160148">
    <property type="component" value="Unassembled WGS sequence"/>
</dbReference>
<dbReference type="EMBL" id="CARXXK010000002">
    <property type="protein sequence ID" value="CAI6355039.1"/>
    <property type="molecule type" value="Genomic_DNA"/>
</dbReference>
<feature type="region of interest" description="Disordered" evidence="1">
    <location>
        <begin position="438"/>
        <end position="469"/>
    </location>
</feature>
<dbReference type="GO" id="GO:0003676">
    <property type="term" value="F:nucleic acid binding"/>
    <property type="evidence" value="ECO:0007669"/>
    <property type="project" value="InterPro"/>
</dbReference>
<feature type="compositionally biased region" description="Acidic residues" evidence="1">
    <location>
        <begin position="444"/>
        <end position="461"/>
    </location>
</feature>
<organism evidence="2 3">
    <name type="scientific">Macrosiphum euphorbiae</name>
    <name type="common">potato aphid</name>
    <dbReference type="NCBI Taxonomy" id="13131"/>
    <lineage>
        <taxon>Eukaryota</taxon>
        <taxon>Metazoa</taxon>
        <taxon>Ecdysozoa</taxon>
        <taxon>Arthropoda</taxon>
        <taxon>Hexapoda</taxon>
        <taxon>Insecta</taxon>
        <taxon>Pterygota</taxon>
        <taxon>Neoptera</taxon>
        <taxon>Paraneoptera</taxon>
        <taxon>Hemiptera</taxon>
        <taxon>Sternorrhyncha</taxon>
        <taxon>Aphidomorpha</taxon>
        <taxon>Aphidoidea</taxon>
        <taxon>Aphididae</taxon>
        <taxon>Macrosiphini</taxon>
        <taxon>Macrosiphum</taxon>
    </lineage>
</organism>
<dbReference type="AlphaFoldDB" id="A0AAV0WGG8"/>
<accession>A0AAV0WGG8</accession>